<gene>
    <name evidence="1" type="ORF">FCALED_LOCUS3557</name>
</gene>
<reference evidence="1" key="1">
    <citation type="submission" date="2021-06" db="EMBL/GenBank/DDBJ databases">
        <authorList>
            <person name="Kallberg Y."/>
            <person name="Tangrot J."/>
            <person name="Rosling A."/>
        </authorList>
    </citation>
    <scope>NUCLEOTIDE SEQUENCE</scope>
    <source>
        <strain evidence="1">UK204</strain>
    </source>
</reference>
<organism evidence="1 2">
    <name type="scientific">Funneliformis caledonium</name>
    <dbReference type="NCBI Taxonomy" id="1117310"/>
    <lineage>
        <taxon>Eukaryota</taxon>
        <taxon>Fungi</taxon>
        <taxon>Fungi incertae sedis</taxon>
        <taxon>Mucoromycota</taxon>
        <taxon>Glomeromycotina</taxon>
        <taxon>Glomeromycetes</taxon>
        <taxon>Glomerales</taxon>
        <taxon>Glomeraceae</taxon>
        <taxon>Funneliformis</taxon>
    </lineage>
</organism>
<proteinExistence type="predicted"/>
<comment type="caution">
    <text evidence="1">The sequence shown here is derived from an EMBL/GenBank/DDBJ whole genome shotgun (WGS) entry which is preliminary data.</text>
</comment>
<name>A0A9N9EXX7_9GLOM</name>
<keyword evidence="2" id="KW-1185">Reference proteome</keyword>
<dbReference type="Proteomes" id="UP000789570">
    <property type="component" value="Unassembled WGS sequence"/>
</dbReference>
<evidence type="ECO:0000313" key="2">
    <source>
        <dbReference type="Proteomes" id="UP000789570"/>
    </source>
</evidence>
<dbReference type="OrthoDB" id="2431411at2759"/>
<dbReference type="EMBL" id="CAJVPQ010000629">
    <property type="protein sequence ID" value="CAG8498012.1"/>
    <property type="molecule type" value="Genomic_DNA"/>
</dbReference>
<protein>
    <submittedName>
        <fullName evidence="1">16804_t:CDS:1</fullName>
    </submittedName>
</protein>
<accession>A0A9N9EXX7</accession>
<dbReference type="AlphaFoldDB" id="A0A9N9EXX7"/>
<evidence type="ECO:0000313" key="1">
    <source>
        <dbReference type="EMBL" id="CAG8498012.1"/>
    </source>
</evidence>
<sequence>MTENLHCGVPILMKHYSFIGFYEHRKRQPDFTFSFRKESHKIKKDLASLIKDGSAEIKNVARQEAEQDFSDHSARWPPTILSYLYCTLRLNDLSCGREPAQLRVIFCVLTPYGLRARCGHRKYFIDVDMLWNQIERRHAEAEASSSVIQDITEVFKNSIASVNSSIKNVNDTMTLTDPVVSWTLSTGKNVDEILSAYREKIPRTKAYLYPAYFGILDLSGEDVEVKDLFTDDEWNEMIEDFVNNVNLSDLDVRQEGPIYEIMDKITEKLKKEPSDLISEIESCVIEVRISLVLISYKVQALMTIICRIIRK</sequence>